<feature type="domain" description="DNA polymerase alpha/delta/epsilon subunit B" evidence="9">
    <location>
        <begin position="458"/>
        <end position="565"/>
    </location>
</feature>
<organism evidence="10 11">
    <name type="scientific">Ophiocordyceps australis</name>
    <dbReference type="NCBI Taxonomy" id="1399860"/>
    <lineage>
        <taxon>Eukaryota</taxon>
        <taxon>Fungi</taxon>
        <taxon>Dikarya</taxon>
        <taxon>Ascomycota</taxon>
        <taxon>Pezizomycotina</taxon>
        <taxon>Sordariomycetes</taxon>
        <taxon>Hypocreomycetidae</taxon>
        <taxon>Hypocreales</taxon>
        <taxon>Ophiocordycipitaceae</taxon>
        <taxon>Ophiocordyceps</taxon>
    </lineage>
</organism>
<evidence type="ECO:0000313" key="10">
    <source>
        <dbReference type="EMBL" id="PHH67610.1"/>
    </source>
</evidence>
<feature type="compositionally biased region" description="Low complexity" evidence="8">
    <location>
        <begin position="16"/>
        <end position="25"/>
    </location>
</feature>
<keyword evidence="4" id="KW-0235">DNA replication</keyword>
<dbReference type="Pfam" id="PF04042">
    <property type="entry name" value="DNA_pol_E_B"/>
    <property type="match status" value="1"/>
</dbReference>
<evidence type="ECO:0000256" key="3">
    <source>
        <dbReference type="ARBA" id="ARBA00016011"/>
    </source>
</evidence>
<feature type="region of interest" description="Disordered" evidence="8">
    <location>
        <begin position="173"/>
        <end position="193"/>
    </location>
</feature>
<gene>
    <name evidence="10" type="ORF">CDD82_1277</name>
</gene>
<proteinExistence type="inferred from homology"/>
<evidence type="ECO:0000259" key="9">
    <source>
        <dbReference type="Pfam" id="PF04042"/>
    </source>
</evidence>
<evidence type="ECO:0000256" key="8">
    <source>
        <dbReference type="SAM" id="MobiDB-lite"/>
    </source>
</evidence>
<comment type="caution">
    <text evidence="10">The sequence shown here is derived from an EMBL/GenBank/DDBJ whole genome shotgun (WGS) entry which is preliminary data.</text>
</comment>
<keyword evidence="5" id="KW-0238">DNA-binding</keyword>
<comment type="similarity">
    <text evidence="2">Belongs to the DNA polymerase epsilon subunit B family.</text>
</comment>
<dbReference type="OrthoDB" id="10254730at2759"/>
<protein>
    <recommendedName>
        <fullName evidence="3">DNA polymerase epsilon subunit B</fullName>
    </recommendedName>
    <alternativeName>
        <fullName evidence="7">DNA polymerase II subunit 2</fullName>
    </alternativeName>
</protein>
<evidence type="ECO:0000313" key="11">
    <source>
        <dbReference type="Proteomes" id="UP000224854"/>
    </source>
</evidence>
<evidence type="ECO:0000256" key="5">
    <source>
        <dbReference type="ARBA" id="ARBA00023125"/>
    </source>
</evidence>
<evidence type="ECO:0000256" key="4">
    <source>
        <dbReference type="ARBA" id="ARBA00022705"/>
    </source>
</evidence>
<dbReference type="PANTHER" id="PTHR12708:SF0">
    <property type="entry name" value="DNA POLYMERASE EPSILON SUBUNIT 2"/>
    <property type="match status" value="1"/>
</dbReference>
<name>A0A2C5YJD8_9HYPO</name>
<feature type="region of interest" description="Disordered" evidence="8">
    <location>
        <begin position="562"/>
        <end position="584"/>
    </location>
</feature>
<dbReference type="PANTHER" id="PTHR12708">
    <property type="entry name" value="DNA POLYMERASE EPSILON SUBUNIT B"/>
    <property type="match status" value="1"/>
</dbReference>
<dbReference type="GO" id="GO:0042276">
    <property type="term" value="P:error-prone translesion synthesis"/>
    <property type="evidence" value="ECO:0007669"/>
    <property type="project" value="TreeGrafter"/>
</dbReference>
<reference evidence="10 11" key="1">
    <citation type="submission" date="2017-06" db="EMBL/GenBank/DDBJ databases">
        <title>Ant-infecting Ophiocordyceps genomes reveal a high diversity of potential behavioral manipulation genes and a possible major role for enterotoxins.</title>
        <authorList>
            <person name="De Bekker C."/>
            <person name="Evans H.C."/>
            <person name="Brachmann A."/>
            <person name="Hughes D.P."/>
        </authorList>
    </citation>
    <scope>NUCLEOTIDE SEQUENCE [LARGE SCALE GENOMIC DNA]</scope>
    <source>
        <strain evidence="10 11">1348a</strain>
    </source>
</reference>
<evidence type="ECO:0000256" key="1">
    <source>
        <dbReference type="ARBA" id="ARBA00004123"/>
    </source>
</evidence>
<keyword evidence="6" id="KW-0539">Nucleus</keyword>
<dbReference type="AlphaFoldDB" id="A0A2C5YJD8"/>
<dbReference type="Proteomes" id="UP000224854">
    <property type="component" value="Unassembled WGS sequence"/>
</dbReference>
<feature type="region of interest" description="Disordered" evidence="8">
    <location>
        <begin position="264"/>
        <end position="283"/>
    </location>
</feature>
<accession>A0A2C5YJD8</accession>
<evidence type="ECO:0000256" key="6">
    <source>
        <dbReference type="ARBA" id="ARBA00023242"/>
    </source>
</evidence>
<dbReference type="EMBL" id="NJEU01001376">
    <property type="protein sequence ID" value="PHH67610.1"/>
    <property type="molecule type" value="Genomic_DNA"/>
</dbReference>
<sequence length="584" mass="61414">MDTTPAPIFRKKRRLPSSSLPSSSPAFATPVHPLKPYAARPCKAAMLPILLPPATLRPLAFRTFTKKHSLTLTSAALAELAVFVGRHCGSGWREDGLAERVLEEVARAWKKRNGGVIVEGGNAQLAQILKTVEGNMKGGRVGGGTRLESFMMDGVDDEASTRMGLRPAALARENSSASFGAGGEGGEELDEDEAGSDVRAWLKVVDAFEQPRLVFNVHKKHFERDVNKPSVLSPPSHKTSALRNRYHVIHQRLLRNEALASSSSSSSVSLSRKRPRASQPQPLRLTPIANMLGRHGTSHMLLGLLMTLPTGALALGDLTGSIALDVTRAVAIPADAAWFCPGMIVLVDGVYQEENAPAGVGLAGSSGIGGTLAGSFQVFFLGQPPCEKRQVTLGIGAPDGGLEHVIGGGFGWVDFLGVGSERAVGAKMRRLEERLVSRALASPPPPQSASPQTGRNRIILIGQVVLDDARALAALAKILSLYAAEPPGATPLSFILTGNFSTHAALARPSSSATSIEYKETFDALASVLAEFPSLVSGATFVLVPGDKDAWDSAFGAGAAVPLPRGRVPDAGGRGGQRGVDDES</sequence>
<dbReference type="GO" id="GO:0006261">
    <property type="term" value="P:DNA-templated DNA replication"/>
    <property type="evidence" value="ECO:0007669"/>
    <property type="project" value="InterPro"/>
</dbReference>
<feature type="region of interest" description="Disordered" evidence="8">
    <location>
        <begin position="1"/>
        <end position="25"/>
    </location>
</feature>
<dbReference type="GO" id="GO:0008622">
    <property type="term" value="C:epsilon DNA polymerase complex"/>
    <property type="evidence" value="ECO:0007669"/>
    <property type="project" value="InterPro"/>
</dbReference>
<evidence type="ECO:0000256" key="2">
    <source>
        <dbReference type="ARBA" id="ARBA00009560"/>
    </source>
</evidence>
<keyword evidence="11" id="KW-1185">Reference proteome</keyword>
<dbReference type="GO" id="GO:0003677">
    <property type="term" value="F:DNA binding"/>
    <property type="evidence" value="ECO:0007669"/>
    <property type="project" value="UniProtKB-KW"/>
</dbReference>
<dbReference type="InterPro" id="IPR016266">
    <property type="entry name" value="POLE2"/>
</dbReference>
<evidence type="ECO:0000256" key="7">
    <source>
        <dbReference type="ARBA" id="ARBA00032930"/>
    </source>
</evidence>
<dbReference type="InterPro" id="IPR007185">
    <property type="entry name" value="DNA_pol_a/d/e_bsu"/>
</dbReference>
<comment type="subcellular location">
    <subcellularLocation>
        <location evidence="1">Nucleus</location>
    </subcellularLocation>
</comment>